<keyword evidence="2 5" id="KW-0812">Transmembrane</keyword>
<dbReference type="Proteomes" id="UP000663891">
    <property type="component" value="Unassembled WGS sequence"/>
</dbReference>
<feature type="transmembrane region" description="Helical" evidence="5">
    <location>
        <begin position="137"/>
        <end position="157"/>
    </location>
</feature>
<dbReference type="InterPro" id="IPR017452">
    <property type="entry name" value="GPCR_Rhodpsn_7TM"/>
</dbReference>
<name>A0A813XP47_9BILA</name>
<dbReference type="PROSITE" id="PS50262">
    <property type="entry name" value="G_PROTEIN_RECEP_F1_2"/>
    <property type="match status" value="1"/>
</dbReference>
<dbReference type="Gene3D" id="1.20.1070.10">
    <property type="entry name" value="Rhodopsin 7-helix transmembrane proteins"/>
    <property type="match status" value="1"/>
</dbReference>
<evidence type="ECO:0000256" key="1">
    <source>
        <dbReference type="ARBA" id="ARBA00004370"/>
    </source>
</evidence>
<feature type="transmembrane region" description="Helical" evidence="5">
    <location>
        <begin position="267"/>
        <end position="287"/>
    </location>
</feature>
<gene>
    <name evidence="7" type="ORF">VCS650_LOCUS7553</name>
</gene>
<dbReference type="EMBL" id="CAJNON010000048">
    <property type="protein sequence ID" value="CAF0867816.1"/>
    <property type="molecule type" value="Genomic_DNA"/>
</dbReference>
<evidence type="ECO:0000256" key="2">
    <source>
        <dbReference type="ARBA" id="ARBA00022692"/>
    </source>
</evidence>
<reference evidence="7" key="1">
    <citation type="submission" date="2021-02" db="EMBL/GenBank/DDBJ databases">
        <authorList>
            <person name="Nowell W R."/>
        </authorList>
    </citation>
    <scope>NUCLEOTIDE SEQUENCE</scope>
</reference>
<keyword evidence="3 5" id="KW-1133">Transmembrane helix</keyword>
<feature type="domain" description="G-protein coupled receptors family 1 profile" evidence="6">
    <location>
        <begin position="32"/>
        <end position="291"/>
    </location>
</feature>
<comment type="subcellular location">
    <subcellularLocation>
        <location evidence="1">Membrane</location>
    </subcellularLocation>
</comment>
<feature type="transmembrane region" description="Helical" evidence="5">
    <location>
        <begin position="96"/>
        <end position="116"/>
    </location>
</feature>
<feature type="transmembrane region" description="Helical" evidence="5">
    <location>
        <begin position="49"/>
        <end position="69"/>
    </location>
</feature>
<dbReference type="OrthoDB" id="10043903at2759"/>
<evidence type="ECO:0000256" key="3">
    <source>
        <dbReference type="ARBA" id="ARBA00022989"/>
    </source>
</evidence>
<feature type="transmembrane region" description="Helical" evidence="5">
    <location>
        <begin position="229"/>
        <end position="255"/>
    </location>
</feature>
<feature type="transmembrane region" description="Helical" evidence="5">
    <location>
        <begin position="12"/>
        <end position="37"/>
    </location>
</feature>
<accession>A0A813XP47</accession>
<organism evidence="7 8">
    <name type="scientific">Adineta steineri</name>
    <dbReference type="NCBI Taxonomy" id="433720"/>
    <lineage>
        <taxon>Eukaryota</taxon>
        <taxon>Metazoa</taxon>
        <taxon>Spiralia</taxon>
        <taxon>Gnathifera</taxon>
        <taxon>Rotifera</taxon>
        <taxon>Eurotatoria</taxon>
        <taxon>Bdelloidea</taxon>
        <taxon>Adinetida</taxon>
        <taxon>Adinetidae</taxon>
        <taxon>Adineta</taxon>
    </lineage>
</organism>
<evidence type="ECO:0000259" key="6">
    <source>
        <dbReference type="PROSITE" id="PS50262"/>
    </source>
</evidence>
<feature type="transmembrane region" description="Helical" evidence="5">
    <location>
        <begin position="177"/>
        <end position="199"/>
    </location>
</feature>
<evidence type="ECO:0000313" key="7">
    <source>
        <dbReference type="EMBL" id="CAF0867816.1"/>
    </source>
</evidence>
<dbReference type="GO" id="GO:0016020">
    <property type="term" value="C:membrane"/>
    <property type="evidence" value="ECO:0007669"/>
    <property type="project" value="UniProtKB-SubCell"/>
</dbReference>
<keyword evidence="4 5" id="KW-0472">Membrane</keyword>
<sequence>MNSSTRQVPNIIVDSSIIILASIKICISASLFGFITYHTIISKNSPHRVALLLTANVYLSLQLSSILFLEEYISILLGHKYSLASLDNGIACQIRIYLQYVLVSAICYSNALQAIYRLCRIIFYTKKSYQSFQLYQILSIIQWILCFLIMFPSLYFGDFKYSINDYSCQLDYANYRSVFMIGTLSFSIPMTIIVGCNIYTIKKMRRRNNNDIEIMTQLQRMIVQRDLVVLFRLLILLGILMTFGIIPVMIILINIFTGLVPWWSSQIQWLVFNILTTIVSIVLIIISPHVHNLWKKKPSHLHCHRHAVVKHVVI</sequence>
<comment type="caution">
    <text evidence="7">The sequence shown here is derived from an EMBL/GenBank/DDBJ whole genome shotgun (WGS) entry which is preliminary data.</text>
</comment>
<proteinExistence type="predicted"/>
<evidence type="ECO:0000313" key="8">
    <source>
        <dbReference type="Proteomes" id="UP000663891"/>
    </source>
</evidence>
<protein>
    <recommendedName>
        <fullName evidence="6">G-protein coupled receptors family 1 profile domain-containing protein</fullName>
    </recommendedName>
</protein>
<evidence type="ECO:0000256" key="4">
    <source>
        <dbReference type="ARBA" id="ARBA00023136"/>
    </source>
</evidence>
<dbReference type="AlphaFoldDB" id="A0A813XP47"/>
<dbReference type="SUPFAM" id="SSF81321">
    <property type="entry name" value="Family A G protein-coupled receptor-like"/>
    <property type="match status" value="1"/>
</dbReference>
<evidence type="ECO:0000256" key="5">
    <source>
        <dbReference type="SAM" id="Phobius"/>
    </source>
</evidence>
<dbReference type="CDD" id="cd00637">
    <property type="entry name" value="7tm_classA_rhodopsin-like"/>
    <property type="match status" value="1"/>
</dbReference>